<evidence type="ECO:0000313" key="3">
    <source>
        <dbReference type="Proteomes" id="UP000035086"/>
    </source>
</evidence>
<gene>
    <name evidence="2" type="ORF">RO07_19170</name>
</gene>
<dbReference type="Proteomes" id="UP000035086">
    <property type="component" value="Chromosome"/>
</dbReference>
<evidence type="ECO:0000256" key="1">
    <source>
        <dbReference type="SAM" id="MobiDB-lite"/>
    </source>
</evidence>
<sequence length="79" mass="8128">MEGIMTQTKFELQKRRGLKIDAGVRRGPPMGKQVGAQGKRGASGSKLLGALLGNPADEPAKPEDAGQGAAADKQDGKQG</sequence>
<protein>
    <submittedName>
        <fullName evidence="2">Uncharacterized protein</fullName>
    </submittedName>
</protein>
<accession>A0ABM5S2U0</accession>
<dbReference type="EMBL" id="CP010310">
    <property type="protein sequence ID" value="AJC22079.1"/>
    <property type="molecule type" value="Genomic_DNA"/>
</dbReference>
<organism evidence="2 3">
    <name type="scientific">Pandoraea pulmonicola</name>
    <dbReference type="NCBI Taxonomy" id="93221"/>
    <lineage>
        <taxon>Bacteria</taxon>
        <taxon>Pseudomonadati</taxon>
        <taxon>Pseudomonadota</taxon>
        <taxon>Betaproteobacteria</taxon>
        <taxon>Burkholderiales</taxon>
        <taxon>Burkholderiaceae</taxon>
        <taxon>Pandoraea</taxon>
    </lineage>
</organism>
<feature type="region of interest" description="Disordered" evidence="1">
    <location>
        <begin position="16"/>
        <end position="79"/>
    </location>
</feature>
<proteinExistence type="predicted"/>
<feature type="compositionally biased region" description="Low complexity" evidence="1">
    <location>
        <begin position="42"/>
        <end position="53"/>
    </location>
</feature>
<keyword evidence="3" id="KW-1185">Reference proteome</keyword>
<evidence type="ECO:0000313" key="2">
    <source>
        <dbReference type="EMBL" id="AJC22079.1"/>
    </source>
</evidence>
<name>A0ABM5S2U0_PANPU</name>
<reference evidence="2" key="1">
    <citation type="submission" date="2016-11" db="EMBL/GenBank/DDBJ databases">
        <title>Complete Genome Sequencing of Pandoraea pulmonicola DSM 16583.</title>
        <authorList>
            <person name="Chan K.-G."/>
        </authorList>
    </citation>
    <scope>NUCLEOTIDE SEQUENCE</scope>
    <source>
        <strain evidence="2">DSM 16583</strain>
    </source>
</reference>